<dbReference type="RefSeq" id="WP_208175270.1">
    <property type="nucleotide sequence ID" value="NZ_JAGETZ010000004.1"/>
</dbReference>
<evidence type="ECO:0000313" key="4">
    <source>
        <dbReference type="Proteomes" id="UP000664369"/>
    </source>
</evidence>
<name>A0ABS3QEH5_9BACT</name>
<gene>
    <name evidence="3" type="ORF">J4E00_11355</name>
</gene>
<comment type="caution">
    <text evidence="3">The sequence shown here is derived from an EMBL/GenBank/DDBJ whole genome shotgun (WGS) entry which is preliminary data.</text>
</comment>
<organism evidence="3 4">
    <name type="scientific">Hymenobacter negativus</name>
    <dbReference type="NCBI Taxonomy" id="2795026"/>
    <lineage>
        <taxon>Bacteria</taxon>
        <taxon>Pseudomonadati</taxon>
        <taxon>Bacteroidota</taxon>
        <taxon>Cytophagia</taxon>
        <taxon>Cytophagales</taxon>
        <taxon>Hymenobacteraceae</taxon>
        <taxon>Hymenobacter</taxon>
    </lineage>
</organism>
<feature type="region of interest" description="Disordered" evidence="1">
    <location>
        <begin position="23"/>
        <end position="54"/>
    </location>
</feature>
<feature type="compositionally biased region" description="Low complexity" evidence="1">
    <location>
        <begin position="23"/>
        <end position="48"/>
    </location>
</feature>
<protein>
    <submittedName>
        <fullName evidence="3">Uncharacterized protein</fullName>
    </submittedName>
</protein>
<reference evidence="3 4" key="1">
    <citation type="submission" date="2021-03" db="EMBL/GenBank/DDBJ databases">
        <authorList>
            <person name="Kim M.K."/>
        </authorList>
    </citation>
    <scope>NUCLEOTIDE SEQUENCE [LARGE SCALE GENOMIC DNA]</scope>
    <source>
        <strain evidence="3 4">BT442</strain>
    </source>
</reference>
<evidence type="ECO:0000313" key="3">
    <source>
        <dbReference type="EMBL" id="MBO2009650.1"/>
    </source>
</evidence>
<dbReference type="EMBL" id="JAGETZ010000004">
    <property type="protein sequence ID" value="MBO2009650.1"/>
    <property type="molecule type" value="Genomic_DNA"/>
</dbReference>
<keyword evidence="2" id="KW-0732">Signal</keyword>
<feature type="chain" id="PRO_5046506175" evidence="2">
    <location>
        <begin position="21"/>
        <end position="195"/>
    </location>
</feature>
<accession>A0ABS3QEH5</accession>
<sequence length="195" mass="20842">MKNIHILAALLLALPVAAVAQTTKPTTTTTTKPTTTTTTAPAGTQQQTEVTEDLDPATGKVIRRTTRTINVPVGTAPAPSSTSTTISDEDAPVAAASDAQVSTFLRKKTTVSTLTTSGLLSAYDAFMNRVRDDRSNWKPSDWTAAAGILSSLNGRYQQLRSSFSLDDKLTIRSQQAEFQALRTAKQISTQVSDKL</sequence>
<keyword evidence="4" id="KW-1185">Reference proteome</keyword>
<dbReference type="Proteomes" id="UP000664369">
    <property type="component" value="Unassembled WGS sequence"/>
</dbReference>
<evidence type="ECO:0000256" key="2">
    <source>
        <dbReference type="SAM" id="SignalP"/>
    </source>
</evidence>
<evidence type="ECO:0000256" key="1">
    <source>
        <dbReference type="SAM" id="MobiDB-lite"/>
    </source>
</evidence>
<proteinExistence type="predicted"/>
<feature type="signal peptide" evidence="2">
    <location>
        <begin position="1"/>
        <end position="20"/>
    </location>
</feature>